<evidence type="ECO:0000256" key="1">
    <source>
        <dbReference type="SAM" id="MobiDB-lite"/>
    </source>
</evidence>
<feature type="compositionally biased region" description="Polar residues" evidence="1">
    <location>
        <begin position="361"/>
        <end position="378"/>
    </location>
</feature>
<proteinExistence type="predicted"/>
<dbReference type="AlphaFoldDB" id="A0A8X7XUY3"/>
<reference evidence="3" key="1">
    <citation type="journal article" date="2020" name="bioRxiv">
        <title>Hybrid origin of Populus tomentosa Carr. identified through genome sequencing and phylogenomic analysis.</title>
        <authorList>
            <person name="An X."/>
            <person name="Gao K."/>
            <person name="Chen Z."/>
            <person name="Li J."/>
            <person name="Yang X."/>
            <person name="Yang X."/>
            <person name="Zhou J."/>
            <person name="Guo T."/>
            <person name="Zhao T."/>
            <person name="Huang S."/>
            <person name="Miao D."/>
            <person name="Khan W.U."/>
            <person name="Rao P."/>
            <person name="Ye M."/>
            <person name="Lei B."/>
            <person name="Liao W."/>
            <person name="Wang J."/>
            <person name="Ji L."/>
            <person name="Li Y."/>
            <person name="Guo B."/>
            <person name="Mustafa N.S."/>
            <person name="Li S."/>
            <person name="Yun Q."/>
            <person name="Keller S.R."/>
            <person name="Mao J."/>
            <person name="Zhang R."/>
            <person name="Strauss S.H."/>
        </authorList>
    </citation>
    <scope>NUCLEOTIDE SEQUENCE</scope>
    <source>
        <strain evidence="3">GM15</strain>
        <tissue evidence="3">Leaf</tissue>
    </source>
</reference>
<geneLocation type="mitochondrion" evidence="3"/>
<dbReference type="PANTHER" id="PTHR35289:SF1">
    <property type="entry name" value="ATP SYNTHASE 9 MITOCHONDRIAL-RELATED"/>
    <property type="match status" value="1"/>
</dbReference>
<feature type="region of interest" description="Disordered" evidence="1">
    <location>
        <begin position="317"/>
        <end position="413"/>
    </location>
</feature>
<name>A0A8X7XUY3_POPTO</name>
<comment type="caution">
    <text evidence="3">The sequence shown here is derived from an EMBL/GenBank/DDBJ whole genome shotgun (WGS) entry which is preliminary data.</text>
</comment>
<feature type="region of interest" description="Disordered" evidence="1">
    <location>
        <begin position="172"/>
        <end position="205"/>
    </location>
</feature>
<dbReference type="InterPro" id="IPR052694">
    <property type="entry name" value="Mt_uS3-like"/>
</dbReference>
<dbReference type="EMBL" id="JAAWWB010000449">
    <property type="protein sequence ID" value="KAG6736863.1"/>
    <property type="molecule type" value="Genomic_DNA"/>
</dbReference>
<sequence length="537" mass="60094">MHWMDARALRRKDAFKGERPWGDTVCDPWISDRETVSKLPKGREINRDPVSSGERERIGVLKKKKDVARKCELLFRQVSFVDWMMEKPSKLLYRVYEVKGAVNCNCEKVGRSGQRSALTLTAYLLHDGSARKWEQRLKPLGVGAFQRGERPTKIGYSWFSAKSISVERMMSMARDPKSRGKQPRSYAKVPKQSLSGKGSDRAMTTRRAQVIHRSDETLKAKLLFQVSVAGRSVNRGRFLVTRPGDIRSENADMSNDKSCEKHDRLPVEGFLRSVNLRRRREAKLVWKNCCAAGNPSLDKFSDEITYTLDREERWEKDSTARAYGTQRKSDFGQGLPLPAPSGQVNSDPWREDSRELDILLESSSVPGTSVETGTSVTQPRAGPVNPEAADSSQTSGDPVASPGEEAGPANQTQRVVPYPYQPDEVIGGDCVLSIERRLLAKDSNPSSEDIQMARIHAEDLFEVKVEIIKLMAVLDPTGDWMGRGARALDNPRTATGEESVGKLYSLLEDLQTNGVQSPSYKKWKGKVFHDPDMCSSA</sequence>
<evidence type="ECO:0000259" key="2">
    <source>
        <dbReference type="Pfam" id="PF26057"/>
    </source>
</evidence>
<accession>A0A8X7XUY3</accession>
<dbReference type="OrthoDB" id="1674685at2759"/>
<keyword evidence="3" id="KW-0496">Mitochondrion</keyword>
<evidence type="ECO:0000313" key="3">
    <source>
        <dbReference type="EMBL" id="KAG6736863.1"/>
    </source>
</evidence>
<protein>
    <recommendedName>
        <fullName evidence="2">DUF8018 domain-containing protein</fullName>
    </recommendedName>
</protein>
<feature type="compositionally biased region" description="Basic and acidic residues" evidence="1">
    <location>
        <begin position="348"/>
        <end position="357"/>
    </location>
</feature>
<dbReference type="PANTHER" id="PTHR35289">
    <property type="entry name" value="TRANSMEMBRANE PROTEIN"/>
    <property type="match status" value="1"/>
</dbReference>
<dbReference type="Proteomes" id="UP000886885">
    <property type="component" value="Unassembled WGS sequence"/>
</dbReference>
<evidence type="ECO:0000313" key="4">
    <source>
        <dbReference type="Proteomes" id="UP000886885"/>
    </source>
</evidence>
<dbReference type="InterPro" id="IPR058331">
    <property type="entry name" value="DUF8018"/>
</dbReference>
<dbReference type="Pfam" id="PF26057">
    <property type="entry name" value="DUF8018"/>
    <property type="match status" value="1"/>
</dbReference>
<keyword evidence="4" id="KW-1185">Reference proteome</keyword>
<gene>
    <name evidence="3" type="ORF">POTOM_060260</name>
</gene>
<organism evidence="3 4">
    <name type="scientific">Populus tomentosa</name>
    <name type="common">Chinese white poplar</name>
    <dbReference type="NCBI Taxonomy" id="118781"/>
    <lineage>
        <taxon>Eukaryota</taxon>
        <taxon>Viridiplantae</taxon>
        <taxon>Streptophyta</taxon>
        <taxon>Embryophyta</taxon>
        <taxon>Tracheophyta</taxon>
        <taxon>Spermatophyta</taxon>
        <taxon>Magnoliopsida</taxon>
        <taxon>eudicotyledons</taxon>
        <taxon>Gunneridae</taxon>
        <taxon>Pentapetalae</taxon>
        <taxon>rosids</taxon>
        <taxon>fabids</taxon>
        <taxon>Malpighiales</taxon>
        <taxon>Salicaceae</taxon>
        <taxon>Saliceae</taxon>
        <taxon>Populus</taxon>
    </lineage>
</organism>
<feature type="domain" description="DUF8018" evidence="2">
    <location>
        <begin position="423"/>
        <end position="524"/>
    </location>
</feature>